<dbReference type="EMBL" id="JACGCM010002693">
    <property type="protein sequence ID" value="KAF6136502.1"/>
    <property type="molecule type" value="Genomic_DNA"/>
</dbReference>
<evidence type="ECO:0000256" key="4">
    <source>
        <dbReference type="ARBA" id="ARBA00022801"/>
    </source>
</evidence>
<dbReference type="SUPFAM" id="SSF51126">
    <property type="entry name" value="Pectin lyase-like"/>
    <property type="match status" value="1"/>
</dbReference>
<evidence type="ECO:0000256" key="8">
    <source>
        <dbReference type="RuleBase" id="RU000589"/>
    </source>
</evidence>
<evidence type="ECO:0000256" key="1">
    <source>
        <dbReference type="ARBA" id="ARBA00005184"/>
    </source>
</evidence>
<sequence>CAYYSSAQKAVDNVPDYSPTKTPHLNRLRSPPSPGEVGAQAVALRISGEQAAFYNCGFYGAQDTLLDNRGKHYFKECFIQGSIDFIFGNGRSLYERVVTINSIAKQNGAITTHASNSANEKTGFSFVRLLVDQEKYGLDDLGVTIVLAKTYISDVISSDGWNDPSKDSTVFFGEYECVDQGQTTHFELLIVNNLIKMK</sequence>
<dbReference type="PANTHER" id="PTHR31321:SF73">
    <property type="entry name" value="PECTINESTERASE 14-RELATED"/>
    <property type="match status" value="1"/>
</dbReference>
<dbReference type="EC" id="3.1.1.11" evidence="3 8"/>
<feature type="active site" evidence="7">
    <location>
        <position position="84"/>
    </location>
</feature>
<dbReference type="UniPathway" id="UPA00545">
    <property type="reaction ID" value="UER00823"/>
</dbReference>
<evidence type="ECO:0000313" key="12">
    <source>
        <dbReference type="Proteomes" id="UP000541444"/>
    </source>
</evidence>
<name>A0A7J7L1Q7_9MAGN</name>
<evidence type="ECO:0000256" key="9">
    <source>
        <dbReference type="SAM" id="MobiDB-lite"/>
    </source>
</evidence>
<keyword evidence="4 8" id="KW-0378">Hydrolase</keyword>
<dbReference type="InterPro" id="IPR012334">
    <property type="entry name" value="Pectin_lyas_fold"/>
</dbReference>
<comment type="caution">
    <text evidence="11">The sequence shown here is derived from an EMBL/GenBank/DDBJ whole genome shotgun (WGS) entry which is preliminary data.</text>
</comment>
<dbReference type="GO" id="GO:0045490">
    <property type="term" value="P:pectin catabolic process"/>
    <property type="evidence" value="ECO:0007669"/>
    <property type="project" value="UniProtKB-UniRule"/>
</dbReference>
<protein>
    <recommendedName>
        <fullName evidence="3 8">Pectinesterase</fullName>
        <ecNumber evidence="3 8">3.1.1.11</ecNumber>
    </recommendedName>
</protein>
<proteinExistence type="inferred from homology"/>
<evidence type="ECO:0000313" key="11">
    <source>
        <dbReference type="EMBL" id="KAF6136502.1"/>
    </source>
</evidence>
<dbReference type="GO" id="GO:0030599">
    <property type="term" value="F:pectinesterase activity"/>
    <property type="evidence" value="ECO:0007669"/>
    <property type="project" value="UniProtKB-UniRule"/>
</dbReference>
<dbReference type="OrthoDB" id="2019149at2759"/>
<feature type="non-terminal residue" evidence="11">
    <location>
        <position position="1"/>
    </location>
</feature>
<dbReference type="Pfam" id="PF01095">
    <property type="entry name" value="Pectinesterase"/>
    <property type="match status" value="1"/>
</dbReference>
<feature type="region of interest" description="Disordered" evidence="9">
    <location>
        <begin position="14"/>
        <end position="36"/>
    </location>
</feature>
<dbReference type="PROSITE" id="PS00503">
    <property type="entry name" value="PECTINESTERASE_2"/>
    <property type="match status" value="1"/>
</dbReference>
<dbReference type="GO" id="GO:0042545">
    <property type="term" value="P:cell wall modification"/>
    <property type="evidence" value="ECO:0007669"/>
    <property type="project" value="UniProtKB-UniRule"/>
</dbReference>
<dbReference type="InterPro" id="IPR033131">
    <property type="entry name" value="Pectinesterase_Asp_AS"/>
</dbReference>
<keyword evidence="12" id="KW-1185">Reference proteome</keyword>
<evidence type="ECO:0000256" key="2">
    <source>
        <dbReference type="ARBA" id="ARBA00008891"/>
    </source>
</evidence>
<evidence type="ECO:0000256" key="5">
    <source>
        <dbReference type="ARBA" id="ARBA00023085"/>
    </source>
</evidence>
<reference evidence="11 12" key="1">
    <citation type="journal article" date="2020" name="IScience">
        <title>Genome Sequencing of the Endangered Kingdonia uniflora (Circaeasteraceae, Ranunculales) Reveals Potential Mechanisms of Evolutionary Specialization.</title>
        <authorList>
            <person name="Sun Y."/>
            <person name="Deng T."/>
            <person name="Zhang A."/>
            <person name="Moore M.J."/>
            <person name="Landis J.B."/>
            <person name="Lin N."/>
            <person name="Zhang H."/>
            <person name="Zhang X."/>
            <person name="Huang J."/>
            <person name="Zhang X."/>
            <person name="Sun H."/>
            <person name="Wang H."/>
        </authorList>
    </citation>
    <scope>NUCLEOTIDE SEQUENCE [LARGE SCALE GENOMIC DNA]</scope>
    <source>
        <strain evidence="11">TB1705</strain>
        <tissue evidence="11">Leaf</tissue>
    </source>
</reference>
<comment type="pathway">
    <text evidence="1 8">Glycan metabolism; pectin degradation; 2-dehydro-3-deoxy-D-gluconate from pectin: step 1/5.</text>
</comment>
<dbReference type="PANTHER" id="PTHR31321">
    <property type="entry name" value="ACYL-COA THIOESTER HYDROLASE YBHC-RELATED"/>
    <property type="match status" value="1"/>
</dbReference>
<feature type="domain" description="Pectinesterase catalytic" evidence="10">
    <location>
        <begin position="35"/>
        <end position="183"/>
    </location>
</feature>
<dbReference type="AlphaFoldDB" id="A0A7J7L1Q7"/>
<evidence type="ECO:0000256" key="3">
    <source>
        <dbReference type="ARBA" id="ARBA00013229"/>
    </source>
</evidence>
<keyword evidence="5 8" id="KW-0063">Aspartyl esterase</keyword>
<comment type="similarity">
    <text evidence="2">Belongs to the pectinesterase family.</text>
</comment>
<dbReference type="InterPro" id="IPR000070">
    <property type="entry name" value="Pectinesterase_cat"/>
</dbReference>
<dbReference type="InterPro" id="IPR011050">
    <property type="entry name" value="Pectin_lyase_fold/virulence"/>
</dbReference>
<evidence type="ECO:0000256" key="6">
    <source>
        <dbReference type="ARBA" id="ARBA00047928"/>
    </source>
</evidence>
<dbReference type="Proteomes" id="UP000541444">
    <property type="component" value="Unassembled WGS sequence"/>
</dbReference>
<organism evidence="11 12">
    <name type="scientific">Kingdonia uniflora</name>
    <dbReference type="NCBI Taxonomy" id="39325"/>
    <lineage>
        <taxon>Eukaryota</taxon>
        <taxon>Viridiplantae</taxon>
        <taxon>Streptophyta</taxon>
        <taxon>Embryophyta</taxon>
        <taxon>Tracheophyta</taxon>
        <taxon>Spermatophyta</taxon>
        <taxon>Magnoliopsida</taxon>
        <taxon>Ranunculales</taxon>
        <taxon>Circaeasteraceae</taxon>
        <taxon>Kingdonia</taxon>
    </lineage>
</organism>
<comment type="catalytic activity">
    <reaction evidence="6 8">
        <text>[(1-&gt;4)-alpha-D-galacturonosyl methyl ester](n) + n H2O = [(1-&gt;4)-alpha-D-galacturonosyl](n) + n methanol + n H(+)</text>
        <dbReference type="Rhea" id="RHEA:22380"/>
        <dbReference type="Rhea" id="RHEA-COMP:14570"/>
        <dbReference type="Rhea" id="RHEA-COMP:14573"/>
        <dbReference type="ChEBI" id="CHEBI:15377"/>
        <dbReference type="ChEBI" id="CHEBI:15378"/>
        <dbReference type="ChEBI" id="CHEBI:17790"/>
        <dbReference type="ChEBI" id="CHEBI:140522"/>
        <dbReference type="ChEBI" id="CHEBI:140523"/>
        <dbReference type="EC" id="3.1.1.11"/>
    </reaction>
</comment>
<evidence type="ECO:0000259" key="10">
    <source>
        <dbReference type="Pfam" id="PF01095"/>
    </source>
</evidence>
<accession>A0A7J7L1Q7</accession>
<dbReference type="Gene3D" id="2.160.20.10">
    <property type="entry name" value="Single-stranded right-handed beta-helix, Pectin lyase-like"/>
    <property type="match status" value="1"/>
</dbReference>
<gene>
    <name evidence="11" type="ORF">GIB67_035061</name>
</gene>
<evidence type="ECO:0000256" key="7">
    <source>
        <dbReference type="PROSITE-ProRule" id="PRU10040"/>
    </source>
</evidence>